<comment type="caution">
    <text evidence="2">The sequence shown here is derived from an EMBL/GenBank/DDBJ whole genome shotgun (WGS) entry which is preliminary data.</text>
</comment>
<dbReference type="Proteomes" id="UP001221757">
    <property type="component" value="Unassembled WGS sequence"/>
</dbReference>
<sequence>MLLLLPPELVLYIFSYLDLPDLAVLSNLSPVLARLASDPALHNNRLRVISPARVKHHLFGLSPRGDTLRPSVGDLVHRGVMRGLAIERRWRAGSYFYSHISVVQYETSLLLARQQAGHVLSMHLRRRGAAPNPLKGLHQALIYPDIESSSLTISRSLLPVMRKLKWSLQRDKLAKMVRDGSGIFGVGKWLEGNGRHVVHDGERVRLAICPDIRKMVGFYERLTSK</sequence>
<dbReference type="Gene3D" id="1.20.1280.50">
    <property type="match status" value="1"/>
</dbReference>
<organism evidence="2 3">
    <name type="scientific">Mycena rosella</name>
    <name type="common">Pink bonnet</name>
    <name type="synonym">Agaricus rosellus</name>
    <dbReference type="NCBI Taxonomy" id="1033263"/>
    <lineage>
        <taxon>Eukaryota</taxon>
        <taxon>Fungi</taxon>
        <taxon>Dikarya</taxon>
        <taxon>Basidiomycota</taxon>
        <taxon>Agaricomycotina</taxon>
        <taxon>Agaricomycetes</taxon>
        <taxon>Agaricomycetidae</taxon>
        <taxon>Agaricales</taxon>
        <taxon>Marasmiineae</taxon>
        <taxon>Mycenaceae</taxon>
        <taxon>Mycena</taxon>
    </lineage>
</organism>
<keyword evidence="3" id="KW-1185">Reference proteome</keyword>
<name>A0AAD7CNG5_MYCRO</name>
<dbReference type="Pfam" id="PF12937">
    <property type="entry name" value="F-box-like"/>
    <property type="match status" value="1"/>
</dbReference>
<reference evidence="2" key="1">
    <citation type="submission" date="2023-03" db="EMBL/GenBank/DDBJ databases">
        <title>Massive genome expansion in bonnet fungi (Mycena s.s.) driven by repeated elements and novel gene families across ecological guilds.</title>
        <authorList>
            <consortium name="Lawrence Berkeley National Laboratory"/>
            <person name="Harder C.B."/>
            <person name="Miyauchi S."/>
            <person name="Viragh M."/>
            <person name="Kuo A."/>
            <person name="Thoen E."/>
            <person name="Andreopoulos B."/>
            <person name="Lu D."/>
            <person name="Skrede I."/>
            <person name="Drula E."/>
            <person name="Henrissat B."/>
            <person name="Morin E."/>
            <person name="Kohler A."/>
            <person name="Barry K."/>
            <person name="LaButti K."/>
            <person name="Morin E."/>
            <person name="Salamov A."/>
            <person name="Lipzen A."/>
            <person name="Mereny Z."/>
            <person name="Hegedus B."/>
            <person name="Baldrian P."/>
            <person name="Stursova M."/>
            <person name="Weitz H."/>
            <person name="Taylor A."/>
            <person name="Grigoriev I.V."/>
            <person name="Nagy L.G."/>
            <person name="Martin F."/>
            <person name="Kauserud H."/>
        </authorList>
    </citation>
    <scope>NUCLEOTIDE SEQUENCE</scope>
    <source>
        <strain evidence="2">CBHHK067</strain>
    </source>
</reference>
<dbReference type="SUPFAM" id="SSF81383">
    <property type="entry name" value="F-box domain"/>
    <property type="match status" value="1"/>
</dbReference>
<accession>A0AAD7CNG5</accession>
<gene>
    <name evidence="2" type="ORF">B0H17DRAFT_956736</name>
</gene>
<dbReference type="InterPro" id="IPR036047">
    <property type="entry name" value="F-box-like_dom_sf"/>
</dbReference>
<proteinExistence type="predicted"/>
<evidence type="ECO:0000313" key="3">
    <source>
        <dbReference type="Proteomes" id="UP001221757"/>
    </source>
</evidence>
<dbReference type="AlphaFoldDB" id="A0AAD7CNG5"/>
<evidence type="ECO:0000313" key="2">
    <source>
        <dbReference type="EMBL" id="KAJ7654840.1"/>
    </source>
</evidence>
<protein>
    <recommendedName>
        <fullName evidence="1">F-box domain-containing protein</fullName>
    </recommendedName>
</protein>
<dbReference type="InterPro" id="IPR001810">
    <property type="entry name" value="F-box_dom"/>
</dbReference>
<feature type="domain" description="F-box" evidence="1">
    <location>
        <begin position="1"/>
        <end position="49"/>
    </location>
</feature>
<dbReference type="PROSITE" id="PS50181">
    <property type="entry name" value="FBOX"/>
    <property type="match status" value="1"/>
</dbReference>
<dbReference type="EMBL" id="JARKIE010000317">
    <property type="protein sequence ID" value="KAJ7654840.1"/>
    <property type="molecule type" value="Genomic_DNA"/>
</dbReference>
<dbReference type="SMART" id="SM00256">
    <property type="entry name" value="FBOX"/>
    <property type="match status" value="1"/>
</dbReference>
<evidence type="ECO:0000259" key="1">
    <source>
        <dbReference type="PROSITE" id="PS50181"/>
    </source>
</evidence>